<dbReference type="EMBL" id="CP082781">
    <property type="protein sequence ID" value="UGS26366.1"/>
    <property type="molecule type" value="Genomic_DNA"/>
</dbReference>
<name>A0ABY3RUH2_9MICO</name>
<sequence length="62" mass="6821">MKRPAIFRRTHRYWVMPVQMILLSLAFAGLFAFLVTGVFNAVPLVGLLALAAFVVVSGVTSR</sequence>
<keyword evidence="3" id="KW-1185">Reference proteome</keyword>
<feature type="transmembrane region" description="Helical" evidence="1">
    <location>
        <begin position="12"/>
        <end position="35"/>
    </location>
</feature>
<keyword evidence="1" id="KW-0472">Membrane</keyword>
<keyword evidence="1" id="KW-0812">Transmembrane</keyword>
<dbReference type="RefSeq" id="WP_231820083.1">
    <property type="nucleotide sequence ID" value="NZ_CP082781.1"/>
</dbReference>
<gene>
    <name evidence="2" type="ORF">K8F61_17325</name>
</gene>
<reference evidence="2 3" key="1">
    <citation type="submission" date="2023-01" db="EMBL/GenBank/DDBJ databases">
        <title>Characterization of estradiol degrading bacteria Microbacterium sp. MZT7 and reveal degrading genes through genome analysis.</title>
        <authorList>
            <person name="Hao P."/>
            <person name="Gao Y."/>
        </authorList>
    </citation>
    <scope>NUCLEOTIDE SEQUENCE [LARGE SCALE GENOMIC DNA]</scope>
    <source>
        <strain evidence="2 3">MZT7</strain>
    </source>
</reference>
<protein>
    <submittedName>
        <fullName evidence="2">Uncharacterized protein</fullName>
    </submittedName>
</protein>
<keyword evidence="1" id="KW-1133">Transmembrane helix</keyword>
<feature type="transmembrane region" description="Helical" evidence="1">
    <location>
        <begin position="41"/>
        <end position="60"/>
    </location>
</feature>
<organism evidence="2 3">
    <name type="scientific">Microbacterium resistens</name>
    <dbReference type="NCBI Taxonomy" id="156977"/>
    <lineage>
        <taxon>Bacteria</taxon>
        <taxon>Bacillati</taxon>
        <taxon>Actinomycetota</taxon>
        <taxon>Actinomycetes</taxon>
        <taxon>Micrococcales</taxon>
        <taxon>Microbacteriaceae</taxon>
        <taxon>Microbacterium</taxon>
    </lineage>
</organism>
<evidence type="ECO:0000313" key="3">
    <source>
        <dbReference type="Proteomes" id="UP001199642"/>
    </source>
</evidence>
<dbReference type="Proteomes" id="UP001199642">
    <property type="component" value="Chromosome"/>
</dbReference>
<evidence type="ECO:0000313" key="2">
    <source>
        <dbReference type="EMBL" id="UGS26366.1"/>
    </source>
</evidence>
<accession>A0ABY3RUH2</accession>
<proteinExistence type="predicted"/>
<evidence type="ECO:0000256" key="1">
    <source>
        <dbReference type="SAM" id="Phobius"/>
    </source>
</evidence>